<dbReference type="VEuPathDB" id="CryptoDB:Cvel_13758"/>
<evidence type="ECO:0000313" key="2">
    <source>
        <dbReference type="EMBL" id="CEM55700.1"/>
    </source>
</evidence>
<organism evidence="2">
    <name type="scientific">Chromera velia CCMP2878</name>
    <dbReference type="NCBI Taxonomy" id="1169474"/>
    <lineage>
        <taxon>Eukaryota</taxon>
        <taxon>Sar</taxon>
        <taxon>Alveolata</taxon>
        <taxon>Colpodellida</taxon>
        <taxon>Chromeraceae</taxon>
        <taxon>Chromera</taxon>
    </lineage>
</organism>
<name>A0A0G4IF26_9ALVE</name>
<gene>
    <name evidence="2" type="ORF">Cvel_13758</name>
</gene>
<feature type="transmembrane region" description="Helical" evidence="1">
    <location>
        <begin position="68"/>
        <end position="86"/>
    </location>
</feature>
<accession>A0A0G4IF26</accession>
<reference evidence="2" key="1">
    <citation type="submission" date="2014-11" db="EMBL/GenBank/DDBJ databases">
        <authorList>
            <person name="Otto D Thomas"/>
            <person name="Naeem Raeece"/>
        </authorList>
    </citation>
    <scope>NUCLEOTIDE SEQUENCE</scope>
</reference>
<keyword evidence="1" id="KW-0812">Transmembrane</keyword>
<keyword evidence="1" id="KW-0472">Membrane</keyword>
<evidence type="ECO:0000256" key="1">
    <source>
        <dbReference type="SAM" id="Phobius"/>
    </source>
</evidence>
<keyword evidence="1" id="KW-1133">Transmembrane helix</keyword>
<feature type="transmembrane region" description="Helical" evidence="1">
    <location>
        <begin position="106"/>
        <end position="126"/>
    </location>
</feature>
<dbReference type="EMBL" id="CDMZ01005902">
    <property type="protein sequence ID" value="CEM55700.1"/>
    <property type="molecule type" value="Genomic_DNA"/>
</dbReference>
<sequence length="226" mass="24609">MLYQAWMNVDQEAWGTLQSLSESLPVRTSPSTTPHLKRTCTESTGTEDIEMGFLLGHRPRSLSLGGPGVRPFLLAPPMLAILVAAFRGVHWATEGAKAGSGLPSSLFALGLLATGAQVVPFVFLGADTPERCAARPGRNLEGHRSAHEHRHLLPVRQEDGRLCSAAFLLAAYAISLVVFDPYHDTKRFQEAARVKALLLADSPQEAEEVARFERARSARVHEVEGH</sequence>
<dbReference type="AlphaFoldDB" id="A0A0G4IF26"/>
<proteinExistence type="predicted"/>
<protein>
    <submittedName>
        <fullName evidence="2">Uncharacterized protein</fullName>
    </submittedName>
</protein>
<feature type="transmembrane region" description="Helical" evidence="1">
    <location>
        <begin position="160"/>
        <end position="179"/>
    </location>
</feature>